<name>A0ABS7XDV9_9GAMM</name>
<comment type="caution">
    <text evidence="1">The sequence shown here is derived from an EMBL/GenBank/DDBJ whole genome shotgun (WGS) entry which is preliminary data.</text>
</comment>
<evidence type="ECO:0000313" key="2">
    <source>
        <dbReference type="Proteomes" id="UP000663814"/>
    </source>
</evidence>
<keyword evidence="2" id="KW-1185">Reference proteome</keyword>
<dbReference type="RefSeq" id="WP_205313552.1">
    <property type="nucleotide sequence ID" value="NZ_JAERPS020000011.1"/>
</dbReference>
<organism evidence="1 2">
    <name type="scientific">Rheinheimera maricola</name>
    <dbReference type="NCBI Taxonomy" id="2793282"/>
    <lineage>
        <taxon>Bacteria</taxon>
        <taxon>Pseudomonadati</taxon>
        <taxon>Pseudomonadota</taxon>
        <taxon>Gammaproteobacteria</taxon>
        <taxon>Chromatiales</taxon>
        <taxon>Chromatiaceae</taxon>
        <taxon>Rheinheimera</taxon>
    </lineage>
</organism>
<protein>
    <recommendedName>
        <fullName evidence="3">DUF4279 domain-containing protein</fullName>
    </recommendedName>
</protein>
<proteinExistence type="predicted"/>
<evidence type="ECO:0008006" key="3">
    <source>
        <dbReference type="Google" id="ProtNLM"/>
    </source>
</evidence>
<reference evidence="1 2" key="2">
    <citation type="submission" date="2021-08" db="EMBL/GenBank/DDBJ databases">
        <title>Rheinheimera aquimaris sp. nov., isolated from seawater of the East Sea in Korea.</title>
        <authorList>
            <person name="Kim K.H."/>
            <person name="Wenting R."/>
            <person name="Kim K.R."/>
            <person name="Jeon C.O."/>
        </authorList>
    </citation>
    <scope>NUCLEOTIDE SEQUENCE [LARGE SCALE GENOMIC DNA]</scope>
    <source>
        <strain evidence="1 2">MA-13</strain>
    </source>
</reference>
<evidence type="ECO:0000313" key="1">
    <source>
        <dbReference type="EMBL" id="MBZ9613762.1"/>
    </source>
</evidence>
<sequence>MNLATLVIRGTRNSLEKAKPQVHLEPFRCWEAGDSVTRSKTYSDYGCVYEIADTETPNELADSIFDFLKQIHGTGVNFIDLGVNAELSLGFGVGDDNQFMASYTLSLEVIELLFKCGIAVEYSAYPVDDE</sequence>
<dbReference type="EMBL" id="JAERPS020000011">
    <property type="protein sequence ID" value="MBZ9613762.1"/>
    <property type="molecule type" value="Genomic_DNA"/>
</dbReference>
<accession>A0ABS7XDV9</accession>
<reference evidence="1 2" key="1">
    <citation type="submission" date="2020-12" db="EMBL/GenBank/DDBJ databases">
        <authorList>
            <person name="Ruan W."/>
            <person name="Khan S.A."/>
            <person name="Jeon C.O."/>
        </authorList>
    </citation>
    <scope>NUCLEOTIDE SEQUENCE [LARGE SCALE GENOMIC DNA]</scope>
    <source>
        <strain evidence="1 2">MA-13</strain>
    </source>
</reference>
<gene>
    <name evidence="1" type="ORF">I4W93_019380</name>
</gene>
<dbReference type="Proteomes" id="UP000663814">
    <property type="component" value="Unassembled WGS sequence"/>
</dbReference>